<evidence type="ECO:0000313" key="2">
    <source>
        <dbReference type="EMBL" id="TXS98964.1"/>
    </source>
</evidence>
<protein>
    <submittedName>
        <fullName evidence="2">GPO family capsid scaffolding protein</fullName>
    </submittedName>
</protein>
<dbReference type="Pfam" id="PF05929">
    <property type="entry name" value="Phage_GPO"/>
    <property type="match status" value="1"/>
</dbReference>
<feature type="non-terminal residue" evidence="2">
    <location>
        <position position="1"/>
    </location>
</feature>
<dbReference type="AlphaFoldDB" id="A0A5C9AG21"/>
<gene>
    <name evidence="2" type="ORF">FWK02_25290</name>
</gene>
<feature type="compositionally biased region" description="Basic and acidic residues" evidence="1">
    <location>
        <begin position="34"/>
        <end position="48"/>
    </location>
</feature>
<dbReference type="EMBL" id="VSBS01001210">
    <property type="protein sequence ID" value="TXS98964.1"/>
    <property type="molecule type" value="Genomic_DNA"/>
</dbReference>
<feature type="region of interest" description="Disordered" evidence="1">
    <location>
        <begin position="29"/>
        <end position="50"/>
    </location>
</feature>
<proteinExistence type="predicted"/>
<dbReference type="InterPro" id="IPR009228">
    <property type="entry name" value="Capsid_scaffold_GpO"/>
</dbReference>
<feature type="compositionally biased region" description="Basic and acidic residues" evidence="1">
    <location>
        <begin position="69"/>
        <end position="78"/>
    </location>
</feature>
<name>A0A5C9AG21_ECOLX</name>
<evidence type="ECO:0000256" key="1">
    <source>
        <dbReference type="SAM" id="MobiDB-lite"/>
    </source>
</evidence>
<feature type="region of interest" description="Disordered" evidence="1">
    <location>
        <begin position="69"/>
        <end position="93"/>
    </location>
</feature>
<comment type="caution">
    <text evidence="2">The sequence shown here is derived from an EMBL/GenBank/DDBJ whole genome shotgun (WGS) entry which is preliminary data.</text>
</comment>
<accession>A0A5C9AG21</accession>
<evidence type="ECO:0000313" key="3">
    <source>
        <dbReference type="Proteomes" id="UP000321461"/>
    </source>
</evidence>
<organism evidence="2 3">
    <name type="scientific">Escherichia coli</name>
    <dbReference type="NCBI Taxonomy" id="562"/>
    <lineage>
        <taxon>Bacteria</taxon>
        <taxon>Pseudomonadati</taxon>
        <taxon>Pseudomonadota</taxon>
        <taxon>Gammaproteobacteria</taxon>
        <taxon>Enterobacterales</taxon>
        <taxon>Enterobacteriaceae</taxon>
        <taxon>Escherichia</taxon>
    </lineage>
</organism>
<reference evidence="2 3" key="1">
    <citation type="submission" date="2019-08" db="EMBL/GenBank/DDBJ databases">
        <title>Whole genome analysis of cultivated E. coli strains isolated from CD patients and healthy donors.</title>
        <authorList>
            <person name="Siniagina M.N."/>
            <person name="Markelova M.I."/>
            <person name="Laikov A.V."/>
            <person name="Boulygina E.A."/>
            <person name="Khusnutdinova D.R."/>
            <person name="Kharchenko A."/>
            <person name="Grigoryeva T.V."/>
        </authorList>
    </citation>
    <scope>NUCLEOTIDE SEQUENCE [LARGE SCALE GENOMIC DNA]</scope>
    <source>
        <strain evidence="2 3">3_77_5</strain>
    </source>
</reference>
<sequence>ALFTKKEQSDDARFSDVHKAVELVATEQQNLSARTEKSLSEQEERLSELETALQAQQTAFNELVNKLSHEDSRQDYRQRATGGNAPADTLTNC</sequence>
<dbReference type="Proteomes" id="UP000321461">
    <property type="component" value="Unassembled WGS sequence"/>
</dbReference>